<keyword evidence="2" id="KW-1185">Reference proteome</keyword>
<reference evidence="1" key="1">
    <citation type="journal article" date="2023" name="G3 (Bethesda)">
        <title>Whole genome assembly and annotation of the endangered Caribbean coral Acropora cervicornis.</title>
        <authorList>
            <person name="Selwyn J.D."/>
            <person name="Vollmer S.V."/>
        </authorList>
    </citation>
    <scope>NUCLEOTIDE SEQUENCE</scope>
    <source>
        <strain evidence="1">K2</strain>
    </source>
</reference>
<accession>A0AAD9VC41</accession>
<name>A0AAD9VC41_ACRCE</name>
<dbReference type="EMBL" id="JARQWQ010000011">
    <property type="protein sequence ID" value="KAK2568607.1"/>
    <property type="molecule type" value="Genomic_DNA"/>
</dbReference>
<comment type="caution">
    <text evidence="1">The sequence shown here is derived from an EMBL/GenBank/DDBJ whole genome shotgun (WGS) entry which is preliminary data.</text>
</comment>
<protein>
    <submittedName>
        <fullName evidence="1">Uncharacterized protein</fullName>
    </submittedName>
</protein>
<sequence>MPGSLITTTGQTSILKGVFLVTTTSDLPLNTDSNLFPDFDGTFLKCPWAIKFSPENREGENSLTRERLSVIVIESRECASVTLPEYPLTRKNSKTQIHVPFPWLNIVNLILNLRFRYPLHPPSLFVVAMGLVYTAEFREPAQAGEKCLATDHRGHQQLLPNALL</sequence>
<proteinExistence type="predicted"/>
<evidence type="ECO:0000313" key="1">
    <source>
        <dbReference type="EMBL" id="KAK2568607.1"/>
    </source>
</evidence>
<organism evidence="1 2">
    <name type="scientific">Acropora cervicornis</name>
    <name type="common">Staghorn coral</name>
    <dbReference type="NCBI Taxonomy" id="6130"/>
    <lineage>
        <taxon>Eukaryota</taxon>
        <taxon>Metazoa</taxon>
        <taxon>Cnidaria</taxon>
        <taxon>Anthozoa</taxon>
        <taxon>Hexacorallia</taxon>
        <taxon>Scleractinia</taxon>
        <taxon>Astrocoeniina</taxon>
        <taxon>Acroporidae</taxon>
        <taxon>Acropora</taxon>
    </lineage>
</organism>
<dbReference type="Proteomes" id="UP001249851">
    <property type="component" value="Unassembled WGS sequence"/>
</dbReference>
<reference evidence="1" key="2">
    <citation type="journal article" date="2023" name="Science">
        <title>Genomic signatures of disease resistance in endangered staghorn corals.</title>
        <authorList>
            <person name="Vollmer S.V."/>
            <person name="Selwyn J.D."/>
            <person name="Despard B.A."/>
            <person name="Roesel C.L."/>
        </authorList>
    </citation>
    <scope>NUCLEOTIDE SEQUENCE</scope>
    <source>
        <strain evidence="1">K2</strain>
    </source>
</reference>
<gene>
    <name evidence="1" type="ORF">P5673_006546</name>
</gene>
<evidence type="ECO:0000313" key="2">
    <source>
        <dbReference type="Proteomes" id="UP001249851"/>
    </source>
</evidence>
<dbReference type="AlphaFoldDB" id="A0AAD9VC41"/>